<dbReference type="PANTHER" id="PTHR43546:SF3">
    <property type="entry name" value="UPF0173 METAL-DEPENDENT HYDROLASE MJ1163"/>
    <property type="match status" value="1"/>
</dbReference>
<organism evidence="2 3">
    <name type="scientific">Gordonia jinhuaensis</name>
    <dbReference type="NCBI Taxonomy" id="1517702"/>
    <lineage>
        <taxon>Bacteria</taxon>
        <taxon>Bacillati</taxon>
        <taxon>Actinomycetota</taxon>
        <taxon>Actinomycetes</taxon>
        <taxon>Mycobacteriales</taxon>
        <taxon>Gordoniaceae</taxon>
        <taxon>Gordonia</taxon>
    </lineage>
</organism>
<sequence length="219" mass="23418">MDLTKYTHATVALTKQVDGHTRTLLIDPGTYTPNTADLLKAADAVLITHEHPDHFDADALRAALDARDELQVYGPPAIATALPAHPDQVHAITAGQTIDAAGFSIVATTGDHATIHPEIPLVDNIGYLVDDTVFHPGDAYLRPEHAVDVLLLPVSGPWISTEAAIDYVRDIKPRRAIAIHDIMLSDMGKTSTARFLGEESLTATPLAVLEVGESTTLQG</sequence>
<dbReference type="InterPro" id="IPR036866">
    <property type="entry name" value="RibonucZ/Hydroxyglut_hydro"/>
</dbReference>
<gene>
    <name evidence="2" type="ORF">GCM10011489_32380</name>
</gene>
<comment type="caution">
    <text evidence="2">The sequence shown here is derived from an EMBL/GenBank/DDBJ whole genome shotgun (WGS) entry which is preliminary data.</text>
</comment>
<dbReference type="Pfam" id="PF13483">
    <property type="entry name" value="Lactamase_B_3"/>
    <property type="match status" value="1"/>
</dbReference>
<name>A0A916WYI9_9ACTN</name>
<dbReference type="EMBL" id="BMGC01000031">
    <property type="protein sequence ID" value="GGB42386.1"/>
    <property type="molecule type" value="Genomic_DNA"/>
</dbReference>
<dbReference type="InterPro" id="IPR001279">
    <property type="entry name" value="Metallo-B-lactamas"/>
</dbReference>
<dbReference type="InterPro" id="IPR050114">
    <property type="entry name" value="UPF0173_UPF0282_UlaG_hydrolase"/>
</dbReference>
<protein>
    <submittedName>
        <fullName evidence="2">MBL fold metallo-hydrolase</fullName>
    </submittedName>
</protein>
<reference evidence="2" key="1">
    <citation type="journal article" date="2014" name="Int. J. Syst. Evol. Microbiol.">
        <title>Complete genome sequence of Corynebacterium casei LMG S-19264T (=DSM 44701T), isolated from a smear-ripened cheese.</title>
        <authorList>
            <consortium name="US DOE Joint Genome Institute (JGI-PGF)"/>
            <person name="Walter F."/>
            <person name="Albersmeier A."/>
            <person name="Kalinowski J."/>
            <person name="Ruckert C."/>
        </authorList>
    </citation>
    <scope>NUCLEOTIDE SEQUENCE</scope>
    <source>
        <strain evidence="2">CGMCC 1.12827</strain>
    </source>
</reference>
<reference evidence="2" key="2">
    <citation type="submission" date="2020-09" db="EMBL/GenBank/DDBJ databases">
        <authorList>
            <person name="Sun Q."/>
            <person name="Zhou Y."/>
        </authorList>
    </citation>
    <scope>NUCLEOTIDE SEQUENCE</scope>
    <source>
        <strain evidence="2">CGMCC 1.12827</strain>
    </source>
</reference>
<dbReference type="SMART" id="SM00849">
    <property type="entry name" value="Lactamase_B"/>
    <property type="match status" value="1"/>
</dbReference>
<evidence type="ECO:0000313" key="3">
    <source>
        <dbReference type="Proteomes" id="UP000621454"/>
    </source>
</evidence>
<dbReference type="SUPFAM" id="SSF56281">
    <property type="entry name" value="Metallo-hydrolase/oxidoreductase"/>
    <property type="match status" value="1"/>
</dbReference>
<evidence type="ECO:0000259" key="1">
    <source>
        <dbReference type="SMART" id="SM00849"/>
    </source>
</evidence>
<keyword evidence="3" id="KW-1185">Reference proteome</keyword>
<dbReference type="PANTHER" id="PTHR43546">
    <property type="entry name" value="UPF0173 METAL-DEPENDENT HYDROLASE MJ1163-RELATED"/>
    <property type="match status" value="1"/>
</dbReference>
<dbReference type="Proteomes" id="UP000621454">
    <property type="component" value="Unassembled WGS sequence"/>
</dbReference>
<dbReference type="RefSeq" id="WP_188587718.1">
    <property type="nucleotide sequence ID" value="NZ_BMGC01000031.1"/>
</dbReference>
<dbReference type="Gene3D" id="3.60.15.10">
    <property type="entry name" value="Ribonuclease Z/Hydroxyacylglutathione hydrolase-like"/>
    <property type="match status" value="1"/>
</dbReference>
<proteinExistence type="predicted"/>
<dbReference type="AlphaFoldDB" id="A0A916WYI9"/>
<evidence type="ECO:0000313" key="2">
    <source>
        <dbReference type="EMBL" id="GGB42386.1"/>
    </source>
</evidence>
<feature type="domain" description="Metallo-beta-lactamase" evidence="1">
    <location>
        <begin position="7"/>
        <end position="180"/>
    </location>
</feature>
<accession>A0A916WYI9</accession>